<dbReference type="STRING" id="1081102.A0A167RV21"/>
<keyword evidence="20" id="KW-1185">Reference proteome</keyword>
<evidence type="ECO:0000313" key="19">
    <source>
        <dbReference type="EMBL" id="OAA58964.1"/>
    </source>
</evidence>
<dbReference type="SUPFAM" id="SSF53474">
    <property type="entry name" value="alpha/beta-Hydrolases"/>
    <property type="match status" value="1"/>
</dbReference>
<keyword evidence="5" id="KW-0274">FAD</keyword>
<proteinExistence type="inferred from homology"/>
<evidence type="ECO:0000256" key="14">
    <source>
        <dbReference type="ARBA" id="ARBA00049744"/>
    </source>
</evidence>
<dbReference type="GO" id="GO:0050660">
    <property type="term" value="F:flavin adenine dinucleotide binding"/>
    <property type="evidence" value="ECO:0007669"/>
    <property type="project" value="InterPro"/>
</dbReference>
<keyword evidence="6" id="KW-0560">Oxidoreductase</keyword>
<evidence type="ECO:0000259" key="17">
    <source>
        <dbReference type="Pfam" id="PF00732"/>
    </source>
</evidence>
<organism evidence="19 20">
    <name type="scientific">Niveomyces insectorum RCEF 264</name>
    <dbReference type="NCBI Taxonomy" id="1081102"/>
    <lineage>
        <taxon>Eukaryota</taxon>
        <taxon>Fungi</taxon>
        <taxon>Dikarya</taxon>
        <taxon>Ascomycota</taxon>
        <taxon>Pezizomycotina</taxon>
        <taxon>Sordariomycetes</taxon>
        <taxon>Hypocreomycetidae</taxon>
        <taxon>Hypocreales</taxon>
        <taxon>Cordycipitaceae</taxon>
        <taxon>Niveomyces</taxon>
    </lineage>
</organism>
<dbReference type="PANTHER" id="PTHR47470:SF1">
    <property type="entry name" value="FAD-DEPENDENT OXIDOREDUCTASE 2 FAD BINDING DOMAIN-CONTAINING PROTEIN"/>
    <property type="match status" value="1"/>
</dbReference>
<evidence type="ECO:0000256" key="5">
    <source>
        <dbReference type="ARBA" id="ARBA00022827"/>
    </source>
</evidence>
<dbReference type="InterPro" id="IPR000172">
    <property type="entry name" value="GMC_OxRdtase_N"/>
</dbReference>
<name>A0A167RV21_9HYPO</name>
<dbReference type="Gene3D" id="3.40.50.1820">
    <property type="entry name" value="alpha/beta hydrolase"/>
    <property type="match status" value="1"/>
</dbReference>
<keyword evidence="8" id="KW-1207">Sterol metabolism</keyword>
<dbReference type="Pfam" id="PF00732">
    <property type="entry name" value="GMC_oxred_N"/>
    <property type="match status" value="1"/>
</dbReference>
<evidence type="ECO:0000256" key="12">
    <source>
        <dbReference type="ARBA" id="ARBA00049645"/>
    </source>
</evidence>
<dbReference type="InterPro" id="IPR052542">
    <property type="entry name" value="Cholesterol_Oxidase"/>
</dbReference>
<evidence type="ECO:0000256" key="4">
    <source>
        <dbReference type="ARBA" id="ARBA00022630"/>
    </source>
</evidence>
<feature type="domain" description="Glucose-methanol-choline oxidoreductase C-terminal" evidence="18">
    <location>
        <begin position="665"/>
        <end position="727"/>
    </location>
</feature>
<dbReference type="EC" id="5.3.3.1" evidence="11"/>
<evidence type="ECO:0000256" key="1">
    <source>
        <dbReference type="ARBA" id="ARBA00001974"/>
    </source>
</evidence>
<keyword evidence="9" id="KW-0753">Steroid metabolism</keyword>
<evidence type="ECO:0000256" key="3">
    <source>
        <dbReference type="ARBA" id="ARBA00022548"/>
    </source>
</evidence>
<keyword evidence="3" id="KW-0153">Cholesterol metabolism</keyword>
<feature type="compositionally biased region" description="Low complexity" evidence="16">
    <location>
        <begin position="42"/>
        <end position="65"/>
    </location>
</feature>
<evidence type="ECO:0000256" key="9">
    <source>
        <dbReference type="ARBA" id="ARBA00023221"/>
    </source>
</evidence>
<dbReference type="Proteomes" id="UP000076874">
    <property type="component" value="Unassembled WGS sequence"/>
</dbReference>
<dbReference type="Pfam" id="PF05199">
    <property type="entry name" value="GMC_oxred_C"/>
    <property type="match status" value="1"/>
</dbReference>
<dbReference type="EC" id="1.1.3.6" evidence="13"/>
<dbReference type="OrthoDB" id="9974421at2759"/>
<comment type="cofactor">
    <cofactor evidence="1">
        <name>FAD</name>
        <dbReference type="ChEBI" id="CHEBI:57692"/>
    </cofactor>
</comment>
<dbReference type="InterPro" id="IPR029058">
    <property type="entry name" value="AB_hydrolase_fold"/>
</dbReference>
<comment type="pathway">
    <text evidence="12">Steroid metabolism; cholesterol degradation.</text>
</comment>
<accession>A0A167RV21</accession>
<comment type="similarity">
    <text evidence="2">Belongs to the GMC oxidoreductase family.</text>
</comment>
<dbReference type="PANTHER" id="PTHR47470">
    <property type="entry name" value="CHOLESTEROL OXIDASE"/>
    <property type="match status" value="1"/>
</dbReference>
<dbReference type="Gene3D" id="3.50.50.60">
    <property type="entry name" value="FAD/NAD(P)-binding domain"/>
    <property type="match status" value="3"/>
</dbReference>
<dbReference type="GO" id="GO:0016995">
    <property type="term" value="F:cholesterol oxidase activity"/>
    <property type="evidence" value="ECO:0007669"/>
    <property type="project" value="UniProtKB-EC"/>
</dbReference>
<reference evidence="19 20" key="1">
    <citation type="journal article" date="2016" name="Genome Biol. Evol.">
        <title>Divergent and convergent evolution of fungal pathogenicity.</title>
        <authorList>
            <person name="Shang Y."/>
            <person name="Xiao G."/>
            <person name="Zheng P."/>
            <person name="Cen K."/>
            <person name="Zhan S."/>
            <person name="Wang C."/>
        </authorList>
    </citation>
    <scope>NUCLEOTIDE SEQUENCE [LARGE SCALE GENOMIC DNA]</scope>
    <source>
        <strain evidence="19 20">RCEF 264</strain>
    </source>
</reference>
<dbReference type="GO" id="GO:0004769">
    <property type="term" value="F:steroid Delta-isomerase activity"/>
    <property type="evidence" value="ECO:0007669"/>
    <property type="project" value="UniProtKB-EC"/>
</dbReference>
<evidence type="ECO:0000256" key="16">
    <source>
        <dbReference type="SAM" id="MobiDB-lite"/>
    </source>
</evidence>
<evidence type="ECO:0000256" key="10">
    <source>
        <dbReference type="ARBA" id="ARBA00023235"/>
    </source>
</evidence>
<keyword evidence="10" id="KW-0413">Isomerase</keyword>
<evidence type="ECO:0000256" key="7">
    <source>
        <dbReference type="ARBA" id="ARBA00023098"/>
    </source>
</evidence>
<gene>
    <name evidence="19" type="ORF">SPI_06166</name>
</gene>
<evidence type="ECO:0000256" key="6">
    <source>
        <dbReference type="ARBA" id="ARBA00023002"/>
    </source>
</evidence>
<evidence type="ECO:0000259" key="18">
    <source>
        <dbReference type="Pfam" id="PF05199"/>
    </source>
</evidence>
<evidence type="ECO:0000313" key="20">
    <source>
        <dbReference type="Proteomes" id="UP000076874"/>
    </source>
</evidence>
<keyword evidence="4" id="KW-0285">Flavoprotein</keyword>
<evidence type="ECO:0000256" key="11">
    <source>
        <dbReference type="ARBA" id="ARBA00038856"/>
    </source>
</evidence>
<evidence type="ECO:0000256" key="8">
    <source>
        <dbReference type="ARBA" id="ARBA00023166"/>
    </source>
</evidence>
<feature type="domain" description="Glucose-methanol-choline oxidoreductase N-terminal" evidence="17">
    <location>
        <begin position="263"/>
        <end position="485"/>
    </location>
</feature>
<dbReference type="SUPFAM" id="SSF51905">
    <property type="entry name" value="FAD/NAD(P)-binding domain"/>
    <property type="match status" value="1"/>
</dbReference>
<feature type="compositionally biased region" description="Polar residues" evidence="16">
    <location>
        <begin position="81"/>
        <end position="106"/>
    </location>
</feature>
<sequence length="1474" mass="160198">MGVVDGGQNGFDNASADGKAFLQSGLPQWPPATGKEISRPVNGNNSSSSSSSSTQTETAAATTNGNKKEPRSPSLLEPSICSPNASGTDQGFSSSTSFDNGSNNAVHNRKKFRSRTMPVFGAAAAADPLMAGRRSRPLNQETGGPQSRAHAKIHAYADATNAQKFPRISRPVELMGTSYDCVVIGSGYGGGVAAARMARAGQSVCLLELGKERWPGEYPTSTGEAFEELHCSGELAPLSFLNNAINVDTGRPTGMYHLVFGKGQNTMVCNGLGGTSLINANVFLRADEGTMGMKAWPPELREKGALDDYYNKVERVLEPESYPEDWPSLPKLDLLQKQADALNMKDKFSRVKQTTRFRNGPNSCGVEMSASALTGQDATGVNDGSKTTTLVTYLADAWNWGAELFCECEVRYIEKVQDSRGGYRVYFAWHGCNRGHFKANLHGDLMWVHAREAVFLGAGALGTTEILLRSKTMGLGLSDMVGQNMSGNGDILAFGYNTDHLTNSIGRPYPSPYNPIGPTITGIIDNRTGHDNPLDGYVIEEGAVPHALAHFLQSMLDLLPGAQPPKNETLVQRTQATLARWGSRLLGPYFRGGALEKTQVYLIMSHDSNQAILSLKNDKPVLEFLGVGRSDHVKYLDGILAKATQAVGGTLVANPFSALMDQQITVHPIGGAAMARDNTGATGATDHIGRLFTGNGSEVHAGLIVTDGSAIPTALGVNPFATITALAERSVHLYAKSRGLVIRTDDNGILNLFGRPAHHPKLHGTASEDSFSTDDDTNSMGVTAYEEMRNEIGADAEAEAEAESVHDAHQIIDRAAALRAGGFGFSEVMSGFLHRDAHMHEDTQDAYQQAYRTAHSLCESARFFLSVQAFDTNDLVNDPNHKGMLTGTFVCPTLPGSPFMVQRGAFNLFVVDHQAPGTRNLTYDFDMRGTDGRTLHFHGYKVVDSSVALAPLQLWRATTTLYVTITHKRILGKLESGGLLLPPNEPDEAWRYEPVMAKGIMHIKPADFLSEVLTMTPTGSSLLRKVVSAASFMTYFTRKSLDLFLAPLTQLQYPTQTYSGYINNTPPTRVWTDIRASDGVYSRLYMWEPLPAYVPRRADGRPGEAKNLFFIPGASVDHQIYALPTIPFNTVNYFNRAGYRVFVCVLRIGQLMIAENNWTTFDARLDIRAALERIRSEYCGGGGGGGGIGGNVVPSKVYTVAHCMGSVALATGLLDGTIPADWLLGLSCSQVFMNPIWNTMNMLKALAGPVPMDTLYKALAGTWFNCSTSPDDALVQRALNQALRLLPDARKELCNNAACHRISLVFGRCWNHGNLNEATHRQIDRFFGGVNMTMLHLLMLQGSQGHVMSNGPLFEVLTTPANVQARLRGLPVFLFVGGDNAVLSPRATEKTYEILCDTFGSAGPAGFQEGVEYRRRVIPGYGHLDCWMGRNAWKDVYPVLRAEVDRVVHGASYQFKEPDARVCRFTRMMEAGEL</sequence>
<dbReference type="InterPro" id="IPR036188">
    <property type="entry name" value="FAD/NAD-bd_sf"/>
</dbReference>
<comment type="caution">
    <text evidence="19">The sequence shown here is derived from an EMBL/GenBank/DDBJ whole genome shotgun (WGS) entry which is preliminary data.</text>
</comment>
<evidence type="ECO:0000256" key="15">
    <source>
        <dbReference type="ARBA" id="ARBA00049778"/>
    </source>
</evidence>
<dbReference type="EMBL" id="AZHD01000011">
    <property type="protein sequence ID" value="OAA58964.1"/>
    <property type="molecule type" value="Genomic_DNA"/>
</dbReference>
<dbReference type="GO" id="GO:0008203">
    <property type="term" value="P:cholesterol metabolic process"/>
    <property type="evidence" value="ECO:0007669"/>
    <property type="project" value="UniProtKB-KW"/>
</dbReference>
<keyword evidence="7" id="KW-0443">Lipid metabolism</keyword>
<protein>
    <recommendedName>
        <fullName evidence="14">Cholesterol oxidase</fullName>
        <ecNumber evidence="13">1.1.3.6</ecNumber>
        <ecNumber evidence="11">5.3.3.1</ecNumber>
    </recommendedName>
    <alternativeName>
        <fullName evidence="15">Cholesterol isomerase</fullName>
    </alternativeName>
</protein>
<evidence type="ECO:0000256" key="13">
    <source>
        <dbReference type="ARBA" id="ARBA00049723"/>
    </source>
</evidence>
<feature type="region of interest" description="Disordered" evidence="16">
    <location>
        <begin position="1"/>
        <end position="113"/>
    </location>
</feature>
<dbReference type="InterPro" id="IPR007867">
    <property type="entry name" value="GMC_OxRtase_C"/>
</dbReference>
<evidence type="ECO:0000256" key="2">
    <source>
        <dbReference type="ARBA" id="ARBA00010790"/>
    </source>
</evidence>